<gene>
    <name evidence="2" type="ORF">MNBD_ALPHA08-442</name>
</gene>
<reference evidence="2" key="1">
    <citation type="submission" date="2018-06" db="EMBL/GenBank/DDBJ databases">
        <authorList>
            <person name="Zhirakovskaya E."/>
        </authorList>
    </citation>
    <scope>NUCLEOTIDE SEQUENCE</scope>
</reference>
<organism evidence="2">
    <name type="scientific">hydrothermal vent metagenome</name>
    <dbReference type="NCBI Taxonomy" id="652676"/>
    <lineage>
        <taxon>unclassified sequences</taxon>
        <taxon>metagenomes</taxon>
        <taxon>ecological metagenomes</taxon>
    </lineage>
</organism>
<sequence length="67" mass="6954">MLMINIGITSTALMFLTGILFRCTGSTQLSAFGGLARHVPKLAFFFFAIGLATIGTPGLAVFTAGSL</sequence>
<protein>
    <submittedName>
        <fullName evidence="2">Uncharacterized protein</fullName>
    </submittedName>
</protein>
<keyword evidence="1" id="KW-0812">Transmembrane</keyword>
<dbReference type="EMBL" id="UOEC01000014">
    <property type="protein sequence ID" value="VAV86772.1"/>
    <property type="molecule type" value="Genomic_DNA"/>
</dbReference>
<proteinExistence type="predicted"/>
<accession>A0A3B0R2T1</accession>
<keyword evidence="1" id="KW-1133">Transmembrane helix</keyword>
<name>A0A3B0R2T1_9ZZZZ</name>
<evidence type="ECO:0000313" key="2">
    <source>
        <dbReference type="EMBL" id="VAV86772.1"/>
    </source>
</evidence>
<dbReference type="AlphaFoldDB" id="A0A3B0R2T1"/>
<feature type="transmembrane region" description="Helical" evidence="1">
    <location>
        <begin position="42"/>
        <end position="64"/>
    </location>
</feature>
<evidence type="ECO:0000256" key="1">
    <source>
        <dbReference type="SAM" id="Phobius"/>
    </source>
</evidence>
<keyword evidence="1" id="KW-0472">Membrane</keyword>